<dbReference type="Proteomes" id="UP001229651">
    <property type="component" value="Unassembled WGS sequence"/>
</dbReference>
<evidence type="ECO:0000313" key="2">
    <source>
        <dbReference type="Proteomes" id="UP001229651"/>
    </source>
</evidence>
<dbReference type="PANTHER" id="PTHR38460:SF1">
    <property type="entry name" value="TAUTOMERASE YOLI-RELATED"/>
    <property type="match status" value="1"/>
</dbReference>
<dbReference type="SUPFAM" id="SSF55331">
    <property type="entry name" value="Tautomerase/MIF"/>
    <property type="match status" value="1"/>
</dbReference>
<dbReference type="Pfam" id="PF14552">
    <property type="entry name" value="Tautomerase_2"/>
    <property type="match status" value="1"/>
</dbReference>
<dbReference type="RefSeq" id="WP_306993998.1">
    <property type="nucleotide sequence ID" value="NZ_JAUSUT010000001.1"/>
</dbReference>
<protein>
    <submittedName>
        <fullName evidence="1">Phenylpyruvate tautomerase PptA (4-oxalocrotonate tautomerase family)</fullName>
    </submittedName>
</protein>
<accession>A0ABU0EZ16</accession>
<organism evidence="1 2">
    <name type="scientific">Amycolatopsis thermophila</name>
    <dbReference type="NCBI Taxonomy" id="206084"/>
    <lineage>
        <taxon>Bacteria</taxon>
        <taxon>Bacillati</taxon>
        <taxon>Actinomycetota</taxon>
        <taxon>Actinomycetes</taxon>
        <taxon>Pseudonocardiales</taxon>
        <taxon>Pseudonocardiaceae</taxon>
        <taxon>Amycolatopsis</taxon>
    </lineage>
</organism>
<dbReference type="PANTHER" id="PTHR38460">
    <property type="entry name" value="TAUTOMERASE YOLI-RELATED"/>
    <property type="match status" value="1"/>
</dbReference>
<dbReference type="InterPro" id="IPR037479">
    <property type="entry name" value="Tauto_MSAD"/>
</dbReference>
<dbReference type="InterPro" id="IPR014347">
    <property type="entry name" value="Tautomerase/MIF_sf"/>
</dbReference>
<gene>
    <name evidence="1" type="ORF">FB470_004190</name>
</gene>
<proteinExistence type="predicted"/>
<evidence type="ECO:0000313" key="1">
    <source>
        <dbReference type="EMBL" id="MDQ0380196.1"/>
    </source>
</evidence>
<comment type="caution">
    <text evidence="1">The sequence shown here is derived from an EMBL/GenBank/DDBJ whole genome shotgun (WGS) entry which is preliminary data.</text>
</comment>
<dbReference type="EMBL" id="JAUSUT010000001">
    <property type="protein sequence ID" value="MDQ0380196.1"/>
    <property type="molecule type" value="Genomic_DNA"/>
</dbReference>
<keyword evidence="2" id="KW-1185">Reference proteome</keyword>
<sequence>MPLVRIDALPTHDDKTLVALGDAVHQAMTETIDVPHDDFFQIITRTDGHLRYDPAYLGIRRDDGVVFISLTMRVGRTYEKKKALYARIAELVSQRTGIEPRNLLICVTENHEADWSFGGGVAQYLG</sequence>
<dbReference type="Gene3D" id="3.30.429.10">
    <property type="entry name" value="Macrophage Migration Inhibitory Factor"/>
    <property type="match status" value="1"/>
</dbReference>
<name>A0ABU0EZ16_9PSEU</name>
<reference evidence="1 2" key="1">
    <citation type="submission" date="2023-07" db="EMBL/GenBank/DDBJ databases">
        <title>Sequencing the genomes of 1000 actinobacteria strains.</title>
        <authorList>
            <person name="Klenk H.-P."/>
        </authorList>
    </citation>
    <scope>NUCLEOTIDE SEQUENCE [LARGE SCALE GENOMIC DNA]</scope>
    <source>
        <strain evidence="1 2">DSM 45805</strain>
    </source>
</reference>